<keyword evidence="7 9" id="KW-0472">Membrane</keyword>
<evidence type="ECO:0000256" key="8">
    <source>
        <dbReference type="ARBA" id="ARBA00038436"/>
    </source>
</evidence>
<dbReference type="PANTHER" id="PTHR35011">
    <property type="entry name" value="2,3-DIKETO-L-GULONATE TRAP TRANSPORTER SMALL PERMEASE PROTEIN YIAM"/>
    <property type="match status" value="1"/>
</dbReference>
<keyword evidence="5 9" id="KW-0812">Transmembrane</keyword>
<feature type="domain" description="Tripartite ATP-independent periplasmic transporters DctQ component" evidence="10">
    <location>
        <begin position="38"/>
        <end position="169"/>
    </location>
</feature>
<dbReference type="GO" id="GO:0005886">
    <property type="term" value="C:plasma membrane"/>
    <property type="evidence" value="ECO:0007669"/>
    <property type="project" value="UniProtKB-SubCell"/>
</dbReference>
<gene>
    <name evidence="11" type="ORF">BEI_0076</name>
</gene>
<evidence type="ECO:0000313" key="12">
    <source>
        <dbReference type="Proteomes" id="UP000219993"/>
    </source>
</evidence>
<feature type="transmembrane region" description="Helical" evidence="9">
    <location>
        <begin position="55"/>
        <end position="78"/>
    </location>
</feature>
<dbReference type="Proteomes" id="UP000219993">
    <property type="component" value="Chromosome"/>
</dbReference>
<dbReference type="EMBL" id="CP021435">
    <property type="protein sequence ID" value="ATJ81063.1"/>
    <property type="molecule type" value="Genomic_DNA"/>
</dbReference>
<dbReference type="InterPro" id="IPR007387">
    <property type="entry name" value="TRAP_DctQ"/>
</dbReference>
<keyword evidence="3" id="KW-1003">Cell membrane</keyword>
<evidence type="ECO:0000259" key="10">
    <source>
        <dbReference type="Pfam" id="PF04290"/>
    </source>
</evidence>
<organism evidence="11 12">
    <name type="scientific">Halomonas beimenensis</name>
    <dbReference type="NCBI Taxonomy" id="475662"/>
    <lineage>
        <taxon>Bacteria</taxon>
        <taxon>Pseudomonadati</taxon>
        <taxon>Pseudomonadota</taxon>
        <taxon>Gammaproteobacteria</taxon>
        <taxon>Oceanospirillales</taxon>
        <taxon>Halomonadaceae</taxon>
        <taxon>Halomonas</taxon>
    </lineage>
</organism>
<dbReference type="GO" id="GO:0015740">
    <property type="term" value="P:C4-dicarboxylate transport"/>
    <property type="evidence" value="ECO:0007669"/>
    <property type="project" value="TreeGrafter"/>
</dbReference>
<dbReference type="AlphaFoldDB" id="A0A291P2F0"/>
<keyword evidence="6 9" id="KW-1133">Transmembrane helix</keyword>
<keyword evidence="4 9" id="KW-0997">Cell inner membrane</keyword>
<proteinExistence type="inferred from homology"/>
<comment type="similarity">
    <text evidence="8 9">Belongs to the TRAP transporter small permease family.</text>
</comment>
<dbReference type="PANTHER" id="PTHR35011:SF2">
    <property type="entry name" value="2,3-DIKETO-L-GULONATE TRAP TRANSPORTER SMALL PERMEASE PROTEIN YIAM"/>
    <property type="match status" value="1"/>
</dbReference>
<protein>
    <recommendedName>
        <fullName evidence="9">TRAP transporter small permease protein</fullName>
    </recommendedName>
</protein>
<evidence type="ECO:0000256" key="6">
    <source>
        <dbReference type="ARBA" id="ARBA00022989"/>
    </source>
</evidence>
<feature type="transmembrane region" description="Helical" evidence="9">
    <location>
        <begin position="99"/>
        <end position="123"/>
    </location>
</feature>
<sequence length="170" mass="18906">MDDSLTVKQSSSSVFMRGVSRLNLWFAWLAGVVLVAATGLVFMEILSRLIFDKSLVWVIELSEYALLYMTFLGAPYLLEKHRHVAIDVVTEALPDLARRALSAVLCALGAVACGYCAWVGGLVTLDQFEYGMRETTLMRPPSYLITLVFPLGMLLLAIQFAAQTFDSFKR</sequence>
<comment type="function">
    <text evidence="9">Part of the tripartite ATP-independent periplasmic (TRAP) transport system.</text>
</comment>
<comment type="subunit">
    <text evidence="9">The complex comprises the extracytoplasmic solute receptor protein and the two transmembrane proteins.</text>
</comment>
<dbReference type="RefSeq" id="WP_097787649.1">
    <property type="nucleotide sequence ID" value="NZ_BAAADT010000020.1"/>
</dbReference>
<reference evidence="11 12" key="1">
    <citation type="journal article" date="2017" name="Sci. Rep.">
        <title>Revealing the Saline Adaptation Strategies of the Halophilic Bacterium Halomonas beimenensis through High-throughput Omics and Transposon Mutagenesis Approaches.</title>
        <authorList>
            <person name="Chen Y.H."/>
            <person name="Lin S.S."/>
            <person name="Shyu Y.T."/>
        </authorList>
    </citation>
    <scope>NUCLEOTIDE SEQUENCE [LARGE SCALE GENOMIC DNA]</scope>
    <source>
        <strain evidence="11 12">NTU-111</strain>
    </source>
</reference>
<feature type="transmembrane region" description="Helical" evidence="9">
    <location>
        <begin position="22"/>
        <end position="43"/>
    </location>
</feature>
<dbReference type="KEGG" id="hbe:BEI_0076"/>
<evidence type="ECO:0000256" key="9">
    <source>
        <dbReference type="RuleBase" id="RU369079"/>
    </source>
</evidence>
<comment type="subcellular location">
    <subcellularLocation>
        <location evidence="1 9">Cell inner membrane</location>
        <topology evidence="1 9">Multi-pass membrane protein</topology>
    </subcellularLocation>
</comment>
<evidence type="ECO:0000256" key="1">
    <source>
        <dbReference type="ARBA" id="ARBA00004429"/>
    </source>
</evidence>
<dbReference type="GO" id="GO:0022857">
    <property type="term" value="F:transmembrane transporter activity"/>
    <property type="evidence" value="ECO:0007669"/>
    <property type="project" value="UniProtKB-UniRule"/>
</dbReference>
<evidence type="ECO:0000256" key="3">
    <source>
        <dbReference type="ARBA" id="ARBA00022475"/>
    </source>
</evidence>
<evidence type="ECO:0000313" key="11">
    <source>
        <dbReference type="EMBL" id="ATJ81063.1"/>
    </source>
</evidence>
<name>A0A291P2F0_9GAMM</name>
<feature type="transmembrane region" description="Helical" evidence="9">
    <location>
        <begin position="143"/>
        <end position="162"/>
    </location>
</feature>
<accession>A0A291P2F0</accession>
<evidence type="ECO:0000256" key="5">
    <source>
        <dbReference type="ARBA" id="ARBA00022692"/>
    </source>
</evidence>
<evidence type="ECO:0000256" key="7">
    <source>
        <dbReference type="ARBA" id="ARBA00023136"/>
    </source>
</evidence>
<keyword evidence="2 9" id="KW-0813">Transport</keyword>
<dbReference type="Pfam" id="PF04290">
    <property type="entry name" value="DctQ"/>
    <property type="match status" value="1"/>
</dbReference>
<evidence type="ECO:0000256" key="4">
    <source>
        <dbReference type="ARBA" id="ARBA00022519"/>
    </source>
</evidence>
<dbReference type="InterPro" id="IPR055348">
    <property type="entry name" value="DctQ"/>
</dbReference>
<evidence type="ECO:0000256" key="2">
    <source>
        <dbReference type="ARBA" id="ARBA00022448"/>
    </source>
</evidence>
<dbReference type="OrthoDB" id="8559033at2"/>
<keyword evidence="12" id="KW-1185">Reference proteome</keyword>